<gene>
    <name evidence="2" type="ORF">T10_4963</name>
</gene>
<name>A0A0V1MRT8_9BILA</name>
<sequence length="100" mass="11630">MAQAFVSCQKCPRGNLLQLYQQTRGTFGHFATQYPTGSQLQLSIFQFNFHLDLFTLVCLTCWFLFLPRKWKNCISKYSYQKGEEDSRPTTVGYVDVSLSR</sequence>
<protein>
    <submittedName>
        <fullName evidence="2">Uncharacterized protein</fullName>
    </submittedName>
</protein>
<dbReference type="AlphaFoldDB" id="A0A0V1MRT8"/>
<comment type="caution">
    <text evidence="2">The sequence shown here is derived from an EMBL/GenBank/DDBJ whole genome shotgun (WGS) entry which is preliminary data.</text>
</comment>
<keyword evidence="1" id="KW-1133">Transmembrane helix</keyword>
<feature type="transmembrane region" description="Helical" evidence="1">
    <location>
        <begin position="47"/>
        <end position="66"/>
    </location>
</feature>
<organism evidence="2 3">
    <name type="scientific">Trichinella papuae</name>
    <dbReference type="NCBI Taxonomy" id="268474"/>
    <lineage>
        <taxon>Eukaryota</taxon>
        <taxon>Metazoa</taxon>
        <taxon>Ecdysozoa</taxon>
        <taxon>Nematoda</taxon>
        <taxon>Enoplea</taxon>
        <taxon>Dorylaimia</taxon>
        <taxon>Trichinellida</taxon>
        <taxon>Trichinellidae</taxon>
        <taxon>Trichinella</taxon>
    </lineage>
</organism>
<keyword evidence="1" id="KW-0472">Membrane</keyword>
<evidence type="ECO:0000313" key="2">
    <source>
        <dbReference type="EMBL" id="KRZ74502.1"/>
    </source>
</evidence>
<proteinExistence type="predicted"/>
<keyword evidence="1" id="KW-0812">Transmembrane</keyword>
<dbReference type="EMBL" id="JYDO01000049">
    <property type="protein sequence ID" value="KRZ74502.1"/>
    <property type="molecule type" value="Genomic_DNA"/>
</dbReference>
<reference evidence="2 3" key="1">
    <citation type="submission" date="2015-01" db="EMBL/GenBank/DDBJ databases">
        <title>Evolution of Trichinella species and genotypes.</title>
        <authorList>
            <person name="Korhonen P.K."/>
            <person name="Edoardo P."/>
            <person name="Giuseppe L.R."/>
            <person name="Gasser R.B."/>
        </authorList>
    </citation>
    <scope>NUCLEOTIDE SEQUENCE [LARGE SCALE GENOMIC DNA]</scope>
    <source>
        <strain evidence="2">ISS1980</strain>
    </source>
</reference>
<accession>A0A0V1MRT8</accession>
<keyword evidence="3" id="KW-1185">Reference proteome</keyword>
<evidence type="ECO:0000256" key="1">
    <source>
        <dbReference type="SAM" id="Phobius"/>
    </source>
</evidence>
<dbReference type="Proteomes" id="UP000054843">
    <property type="component" value="Unassembled WGS sequence"/>
</dbReference>
<evidence type="ECO:0000313" key="3">
    <source>
        <dbReference type="Proteomes" id="UP000054843"/>
    </source>
</evidence>